<dbReference type="GO" id="GO:0006954">
    <property type="term" value="P:inflammatory response"/>
    <property type="evidence" value="ECO:0007669"/>
    <property type="project" value="TreeGrafter"/>
</dbReference>
<dbReference type="SMART" id="SM00429">
    <property type="entry name" value="IPT"/>
    <property type="match status" value="1"/>
</dbReference>
<dbReference type="GO" id="GO:0000978">
    <property type="term" value="F:RNA polymerase II cis-regulatory region sequence-specific DNA binding"/>
    <property type="evidence" value="ECO:0007669"/>
    <property type="project" value="TreeGrafter"/>
</dbReference>
<dbReference type="PROSITE" id="PS50254">
    <property type="entry name" value="REL_2"/>
    <property type="match status" value="1"/>
</dbReference>
<dbReference type="Gene3D" id="2.60.40.340">
    <property type="entry name" value="Rel homology domain (RHD), DNA-binding domain"/>
    <property type="match status" value="1"/>
</dbReference>
<dbReference type="STRING" id="303518.ENSPNYP00000008670"/>
<evidence type="ECO:0000313" key="2">
    <source>
        <dbReference type="Ensembl" id="ENSPNYP00000008670.1"/>
    </source>
</evidence>
<dbReference type="Ensembl" id="ENSPNYT00000008878.1">
    <property type="protein sequence ID" value="ENSPNYP00000008670.1"/>
    <property type="gene ID" value="ENSPNYG00000006574.1"/>
</dbReference>
<dbReference type="GO" id="GO:0000981">
    <property type="term" value="F:DNA-binding transcription factor activity, RNA polymerase II-specific"/>
    <property type="evidence" value="ECO:0007669"/>
    <property type="project" value="TreeGrafter"/>
</dbReference>
<dbReference type="FunFam" id="2.60.40.10:FF:000046">
    <property type="entry name" value="Nuclear factor NF-kappa-B p105 subunit"/>
    <property type="match status" value="1"/>
</dbReference>
<dbReference type="GO" id="GO:0005634">
    <property type="term" value="C:nucleus"/>
    <property type="evidence" value="ECO:0007669"/>
    <property type="project" value="TreeGrafter"/>
</dbReference>
<reference evidence="2" key="1">
    <citation type="submission" date="2023-09" db="UniProtKB">
        <authorList>
            <consortium name="Ensembl"/>
        </authorList>
    </citation>
    <scope>IDENTIFICATION</scope>
</reference>
<name>A0A3B4FDJ5_9CICH</name>
<dbReference type="SUPFAM" id="SSF81296">
    <property type="entry name" value="E set domains"/>
    <property type="match status" value="1"/>
</dbReference>
<dbReference type="GeneTree" id="ENSGT00940000160230"/>
<dbReference type="InterPro" id="IPR000451">
    <property type="entry name" value="NFkB/Dor"/>
</dbReference>
<dbReference type="GO" id="GO:0045087">
    <property type="term" value="P:innate immune response"/>
    <property type="evidence" value="ECO:0007669"/>
    <property type="project" value="TreeGrafter"/>
</dbReference>
<dbReference type="Pfam" id="PF16179">
    <property type="entry name" value="RHD_dimer"/>
    <property type="match status" value="1"/>
</dbReference>
<dbReference type="GO" id="GO:0033554">
    <property type="term" value="P:cellular response to stress"/>
    <property type="evidence" value="ECO:0007669"/>
    <property type="project" value="TreeGrafter"/>
</dbReference>
<dbReference type="InterPro" id="IPR013783">
    <property type="entry name" value="Ig-like_fold"/>
</dbReference>
<accession>A0A3B4FDJ5</accession>
<dbReference type="Pfam" id="PF00554">
    <property type="entry name" value="RHD_DNA_bind"/>
    <property type="match status" value="1"/>
</dbReference>
<dbReference type="GO" id="GO:0007249">
    <property type="term" value="P:canonical NF-kappaB signal transduction"/>
    <property type="evidence" value="ECO:0007669"/>
    <property type="project" value="TreeGrafter"/>
</dbReference>
<dbReference type="GO" id="GO:0038061">
    <property type="term" value="P:non-canonical NF-kappaB signal transduction"/>
    <property type="evidence" value="ECO:0007669"/>
    <property type="project" value="TreeGrafter"/>
</dbReference>
<dbReference type="PRINTS" id="PR00057">
    <property type="entry name" value="NFKBTNSCPFCT"/>
</dbReference>
<dbReference type="InterPro" id="IPR014756">
    <property type="entry name" value="Ig_E-set"/>
</dbReference>
<dbReference type="InterPro" id="IPR032397">
    <property type="entry name" value="RHD_dimer"/>
</dbReference>
<dbReference type="InterPro" id="IPR037059">
    <property type="entry name" value="RHD_DNA_bind_dom_sf"/>
</dbReference>
<dbReference type="GO" id="GO:0007399">
    <property type="term" value="P:nervous system development"/>
    <property type="evidence" value="ECO:0007669"/>
    <property type="project" value="UniProtKB-ARBA"/>
</dbReference>
<dbReference type="Gene3D" id="2.60.40.10">
    <property type="entry name" value="Immunoglobulins"/>
    <property type="match status" value="1"/>
</dbReference>
<dbReference type="GO" id="GO:0005737">
    <property type="term" value="C:cytoplasm"/>
    <property type="evidence" value="ECO:0007669"/>
    <property type="project" value="InterPro"/>
</dbReference>
<dbReference type="InterPro" id="IPR002909">
    <property type="entry name" value="IPT_dom"/>
</dbReference>
<evidence type="ECO:0000259" key="1">
    <source>
        <dbReference type="PROSITE" id="PS50254"/>
    </source>
</evidence>
<dbReference type="InterPro" id="IPR011539">
    <property type="entry name" value="RHD_DNA_bind_dom"/>
</dbReference>
<proteinExistence type="predicted"/>
<dbReference type="SUPFAM" id="SSF49417">
    <property type="entry name" value="p53-like transcription factors"/>
    <property type="match status" value="1"/>
</dbReference>
<protein>
    <submittedName>
        <fullName evidence="2">V-rel avian reticuloendotheliosis viral oncogene homolog B</fullName>
    </submittedName>
</protein>
<dbReference type="PANTHER" id="PTHR24169">
    <property type="entry name" value="NUCLEAR FACTOR NF-KAPPA-B PROTEIN"/>
    <property type="match status" value="1"/>
</dbReference>
<dbReference type="AlphaFoldDB" id="A0A3B4FDJ5"/>
<dbReference type="GO" id="GO:0034097">
    <property type="term" value="P:response to cytokine"/>
    <property type="evidence" value="ECO:0007669"/>
    <property type="project" value="TreeGrafter"/>
</dbReference>
<dbReference type="InterPro" id="IPR008967">
    <property type="entry name" value="p53-like_TF_DNA-bd_sf"/>
</dbReference>
<dbReference type="GO" id="GO:0045944">
    <property type="term" value="P:positive regulation of transcription by RNA polymerase II"/>
    <property type="evidence" value="ECO:0007669"/>
    <property type="project" value="TreeGrafter"/>
</dbReference>
<feature type="domain" description="RHD" evidence="1">
    <location>
        <begin position="1"/>
        <end position="123"/>
    </location>
</feature>
<sequence length="287" mass="32960">GEGANTIAGGSIDSLKKVNVTVSLVTKDLPHRPHPHCLVGKDCPNGTGICFVTFNPRNNRRHSFANLGIQCVRRKELDISLQKRRSLNIDPFQSEWETYGIEDMDMNSVRLCFQCELEWQDGRKDHLSPVSTKRAKNKALKITHLNLYEGPCTGKTEVYMLCDKVQKDDIEIIFRRESWKANGEFAQTDVHRQIAIVFKTPPYEDQDITEEVEVNLALRRISDQMESEPVTFKYLPRNPGQSALDFPNILFCHTNPLHVLLHYIHEPPLSLLPVDSLFRRSPSFFWS</sequence>
<organism evidence="2">
    <name type="scientific">Pundamilia nyererei</name>
    <dbReference type="NCBI Taxonomy" id="303518"/>
    <lineage>
        <taxon>Eukaryota</taxon>
        <taxon>Metazoa</taxon>
        <taxon>Chordata</taxon>
        <taxon>Craniata</taxon>
        <taxon>Vertebrata</taxon>
        <taxon>Euteleostomi</taxon>
        <taxon>Actinopterygii</taxon>
        <taxon>Neopterygii</taxon>
        <taxon>Teleostei</taxon>
        <taxon>Neoteleostei</taxon>
        <taxon>Acanthomorphata</taxon>
        <taxon>Ovalentaria</taxon>
        <taxon>Cichlomorphae</taxon>
        <taxon>Cichliformes</taxon>
        <taxon>Cichlidae</taxon>
        <taxon>African cichlids</taxon>
        <taxon>Pseudocrenilabrinae</taxon>
        <taxon>Haplochromini</taxon>
        <taxon>Pundamilia</taxon>
    </lineage>
</organism>
<dbReference type="PANTHER" id="PTHR24169:SF18">
    <property type="entry name" value="TRANSCRIPTION FACTOR RELB"/>
    <property type="match status" value="1"/>
</dbReference>